<evidence type="ECO:0000313" key="5">
    <source>
        <dbReference type="Proteomes" id="UP000216189"/>
    </source>
</evidence>
<accession>A0ABX4EGQ8</accession>
<gene>
    <name evidence="4" type="ORF">CIK91_10445</name>
</gene>
<evidence type="ECO:0000313" key="4">
    <source>
        <dbReference type="EMBL" id="OYP53983.1"/>
    </source>
</evidence>
<dbReference type="Gene3D" id="3.40.640.10">
    <property type="entry name" value="Type I PLP-dependent aspartate aminotransferase-like (Major domain)"/>
    <property type="match status" value="1"/>
</dbReference>
<evidence type="ECO:0000256" key="3">
    <source>
        <dbReference type="RuleBase" id="RU004508"/>
    </source>
</evidence>
<keyword evidence="4" id="KW-0808">Transferase</keyword>
<dbReference type="EMBL" id="NPJF01000051">
    <property type="protein sequence ID" value="OYP53983.1"/>
    <property type="molecule type" value="Genomic_DNA"/>
</dbReference>
<evidence type="ECO:0000256" key="2">
    <source>
        <dbReference type="ARBA" id="ARBA00037999"/>
    </source>
</evidence>
<dbReference type="PANTHER" id="PTHR30244:SF36">
    <property type="entry name" value="3-OXO-GLUCOSE-6-PHOSPHATE:GLUTAMATE AMINOTRANSFERASE"/>
    <property type="match status" value="1"/>
</dbReference>
<dbReference type="InterPro" id="IPR015424">
    <property type="entry name" value="PyrdxlP-dep_Trfase"/>
</dbReference>
<organism evidence="4 5">
    <name type="scientific">Segatella bryantii</name>
    <name type="common">Prevotella bryantii</name>
    <dbReference type="NCBI Taxonomy" id="77095"/>
    <lineage>
        <taxon>Bacteria</taxon>
        <taxon>Pseudomonadati</taxon>
        <taxon>Bacteroidota</taxon>
        <taxon>Bacteroidia</taxon>
        <taxon>Bacteroidales</taxon>
        <taxon>Prevotellaceae</taxon>
        <taxon>Segatella</taxon>
    </lineage>
</organism>
<dbReference type="Gene3D" id="3.90.1150.10">
    <property type="entry name" value="Aspartate Aminotransferase, domain 1"/>
    <property type="match status" value="1"/>
</dbReference>
<dbReference type="Pfam" id="PF01041">
    <property type="entry name" value="DegT_DnrJ_EryC1"/>
    <property type="match status" value="1"/>
</dbReference>
<keyword evidence="1 3" id="KW-0663">Pyridoxal phosphate</keyword>
<dbReference type="InterPro" id="IPR015422">
    <property type="entry name" value="PyrdxlP-dep_Trfase_small"/>
</dbReference>
<keyword evidence="5" id="KW-1185">Reference proteome</keyword>
<name>A0ABX4EGQ8_SEGBR</name>
<dbReference type="InterPro" id="IPR015421">
    <property type="entry name" value="PyrdxlP-dep_Trfase_major"/>
</dbReference>
<comment type="similarity">
    <text evidence="2 3">Belongs to the DegT/DnrJ/EryC1 family.</text>
</comment>
<keyword evidence="4" id="KW-0032">Aminotransferase</keyword>
<dbReference type="GO" id="GO:0008483">
    <property type="term" value="F:transaminase activity"/>
    <property type="evidence" value="ECO:0007669"/>
    <property type="project" value="UniProtKB-KW"/>
</dbReference>
<reference evidence="4 5" key="1">
    <citation type="submission" date="2017-08" db="EMBL/GenBank/DDBJ databases">
        <title>Comparative genomics of non-oral Prevotella species.</title>
        <authorList>
            <person name="Accetto T."/>
            <person name="Nograsek B."/>
            <person name="Avgustin G."/>
        </authorList>
    </citation>
    <scope>NUCLEOTIDE SEQUENCE [LARGE SCALE GENOMIC DNA]</scope>
    <source>
        <strain evidence="4 5">TC1-1</strain>
    </source>
</reference>
<comment type="caution">
    <text evidence="4">The sequence shown here is derived from an EMBL/GenBank/DDBJ whole genome shotgun (WGS) entry which is preliminary data.</text>
</comment>
<dbReference type="RefSeq" id="WP_027453291.1">
    <property type="nucleotide sequence ID" value="NZ_CAMUXW010000002.1"/>
</dbReference>
<dbReference type="PIRSF" id="PIRSF000390">
    <property type="entry name" value="PLP_StrS"/>
    <property type="match status" value="1"/>
</dbReference>
<dbReference type="SUPFAM" id="SSF53383">
    <property type="entry name" value="PLP-dependent transferases"/>
    <property type="match status" value="1"/>
</dbReference>
<dbReference type="CDD" id="cd00616">
    <property type="entry name" value="AHBA_syn"/>
    <property type="match status" value="1"/>
</dbReference>
<proteinExistence type="inferred from homology"/>
<dbReference type="Proteomes" id="UP000216189">
    <property type="component" value="Unassembled WGS sequence"/>
</dbReference>
<evidence type="ECO:0000256" key="1">
    <source>
        <dbReference type="ARBA" id="ARBA00022898"/>
    </source>
</evidence>
<sequence>MKIDYLSLKKVTNMHLAEIQDAISHTVESGWYLQGYSTQQFEYEYANYIGTQYCIGCGNGLDALSLIFRAYKEMGELKDNDEVIVPANTYIASILSITANHLKPVLVEPRIDTLQIDDDLIEQAITPRTKAILIVHLYGRCSMTNKIQQLCKKNNLKLIEDNAQAHGCLYNNKHTGSLGDAGAHSFYPGKNLGALGDAGAVTTNDHKLAETVKALGNYGSQQKYVFSYQGKNSRIDEIQAAILRVKLKYIDYDNQKRREIAQLYNAQIKNKHIIIPQGQISDNVYHIYPILCPERDRLQAFLKDKGISTMIHYPIPPHQQQCYKMWNKLSYPITEKIHQEELSIPLNQTLLPEEINYIINSINQFD</sequence>
<protein>
    <submittedName>
        <fullName evidence="4">DegT/DnrJ/EryC1/StrS family aminotransferase</fullName>
    </submittedName>
</protein>
<dbReference type="PANTHER" id="PTHR30244">
    <property type="entry name" value="TRANSAMINASE"/>
    <property type="match status" value="1"/>
</dbReference>
<dbReference type="InterPro" id="IPR000653">
    <property type="entry name" value="DegT/StrS_aminotransferase"/>
</dbReference>